<dbReference type="CDD" id="cd03441">
    <property type="entry name" value="R_hydratase_like"/>
    <property type="match status" value="1"/>
</dbReference>
<comment type="caution">
    <text evidence="2">The sequence shown here is derived from an EMBL/GenBank/DDBJ whole genome shotgun (WGS) entry which is preliminary data.</text>
</comment>
<feature type="domain" description="MaoC-like" evidence="1">
    <location>
        <begin position="3"/>
        <end position="92"/>
    </location>
</feature>
<name>A0A4Z0BD73_9BURK</name>
<dbReference type="Pfam" id="PF01575">
    <property type="entry name" value="MaoC_dehydratas"/>
    <property type="match status" value="1"/>
</dbReference>
<dbReference type="RefSeq" id="WP_135251629.1">
    <property type="nucleotide sequence ID" value="NZ_SMLK01000011.1"/>
</dbReference>
<dbReference type="InterPro" id="IPR029069">
    <property type="entry name" value="HotDog_dom_sf"/>
</dbReference>
<dbReference type="AlphaFoldDB" id="A0A4Z0BD73"/>
<dbReference type="Proteomes" id="UP000297839">
    <property type="component" value="Unassembled WGS sequence"/>
</dbReference>
<dbReference type="SUPFAM" id="SSF54637">
    <property type="entry name" value="Thioesterase/thiol ester dehydrase-isomerase"/>
    <property type="match status" value="1"/>
</dbReference>
<proteinExistence type="predicted"/>
<dbReference type="InterPro" id="IPR002539">
    <property type="entry name" value="MaoC-like_dom"/>
</dbReference>
<dbReference type="Gene3D" id="3.10.129.10">
    <property type="entry name" value="Hotdog Thioesterase"/>
    <property type="match status" value="1"/>
</dbReference>
<protein>
    <recommendedName>
        <fullName evidence="1">MaoC-like domain-containing protein</fullName>
    </recommendedName>
</protein>
<sequence>MFKREIPITQEKIDGYGRINGDNDIIHYDHAYALMRGFRGTLLHGPHMTAFGADLGARKHGKDWLTRGRLKTKWVGPSCPGDSFRVQLDEGGQLEASSGDAVAMVGSATLDDGAGA</sequence>
<organism evidence="2 3">
    <name type="scientific">Ramlibacter humi</name>
    <dbReference type="NCBI Taxonomy" id="2530451"/>
    <lineage>
        <taxon>Bacteria</taxon>
        <taxon>Pseudomonadati</taxon>
        <taxon>Pseudomonadota</taxon>
        <taxon>Betaproteobacteria</taxon>
        <taxon>Burkholderiales</taxon>
        <taxon>Comamonadaceae</taxon>
        <taxon>Ramlibacter</taxon>
    </lineage>
</organism>
<keyword evidence="3" id="KW-1185">Reference proteome</keyword>
<evidence type="ECO:0000259" key="1">
    <source>
        <dbReference type="Pfam" id="PF01575"/>
    </source>
</evidence>
<gene>
    <name evidence="2" type="ORF">EZ216_20320</name>
</gene>
<accession>A0A4Z0BD73</accession>
<evidence type="ECO:0000313" key="2">
    <source>
        <dbReference type="EMBL" id="TFY96601.1"/>
    </source>
</evidence>
<dbReference type="EMBL" id="SMLK01000011">
    <property type="protein sequence ID" value="TFY96601.1"/>
    <property type="molecule type" value="Genomic_DNA"/>
</dbReference>
<evidence type="ECO:0000313" key="3">
    <source>
        <dbReference type="Proteomes" id="UP000297839"/>
    </source>
</evidence>
<dbReference type="OrthoDB" id="8638517at2"/>
<reference evidence="2 3" key="1">
    <citation type="submission" date="2019-03" db="EMBL/GenBank/DDBJ databases">
        <title>Ramlibacter sp. 18x22-1, whole genome shotgun sequence.</title>
        <authorList>
            <person name="Zhang X."/>
            <person name="Feng G."/>
            <person name="Zhu H."/>
        </authorList>
    </citation>
    <scope>NUCLEOTIDE SEQUENCE [LARGE SCALE GENOMIC DNA]</scope>
    <source>
        <strain evidence="2 3">18x22-1</strain>
    </source>
</reference>